<reference evidence="4" key="1">
    <citation type="submission" date="2023-08" db="EMBL/GenBank/DDBJ databases">
        <title>Black Yeasts Isolated from many extreme environments.</title>
        <authorList>
            <person name="Coleine C."/>
            <person name="Stajich J.E."/>
            <person name="Selbmann L."/>
        </authorList>
    </citation>
    <scope>NUCLEOTIDE SEQUENCE</scope>
    <source>
        <strain evidence="4">CCFEE 5401</strain>
    </source>
</reference>
<dbReference type="InterPro" id="IPR000571">
    <property type="entry name" value="Znf_CCCH"/>
</dbReference>
<keyword evidence="1" id="KW-0862">Zinc</keyword>
<accession>A0AAN7YK09</accession>
<gene>
    <name evidence="4" type="ORF">LTR62_004424</name>
</gene>
<feature type="region of interest" description="Disordered" evidence="2">
    <location>
        <begin position="229"/>
        <end position="278"/>
    </location>
</feature>
<feature type="compositionally biased region" description="Basic and acidic residues" evidence="2">
    <location>
        <begin position="728"/>
        <end position="811"/>
    </location>
</feature>
<dbReference type="InterPro" id="IPR036915">
    <property type="entry name" value="Cyclin-like_sf"/>
</dbReference>
<dbReference type="GO" id="GO:0016538">
    <property type="term" value="F:cyclin-dependent protein serine/threonine kinase regulator activity"/>
    <property type="evidence" value="ECO:0007669"/>
    <property type="project" value="InterPro"/>
</dbReference>
<dbReference type="AlphaFoldDB" id="A0AAN7YK09"/>
<dbReference type="InterPro" id="IPR043198">
    <property type="entry name" value="Cyclin/Ssn8"/>
</dbReference>
<feature type="domain" description="C3H1-type" evidence="3">
    <location>
        <begin position="6"/>
        <end position="35"/>
    </location>
</feature>
<name>A0AAN7YK09_9PEZI</name>
<evidence type="ECO:0000259" key="3">
    <source>
        <dbReference type="PROSITE" id="PS50103"/>
    </source>
</evidence>
<feature type="region of interest" description="Disordered" evidence="2">
    <location>
        <begin position="684"/>
        <end position="833"/>
    </location>
</feature>
<keyword evidence="1" id="KW-0863">Zinc-finger</keyword>
<dbReference type="CDD" id="cd20546">
    <property type="entry name" value="CYCLIN_SpCG1C_ScCTK2-like_rpt2"/>
    <property type="match status" value="1"/>
</dbReference>
<feature type="compositionally biased region" description="Gly residues" evidence="2">
    <location>
        <begin position="813"/>
        <end position="822"/>
    </location>
</feature>
<keyword evidence="1" id="KW-0479">Metal-binding</keyword>
<evidence type="ECO:0000256" key="1">
    <source>
        <dbReference type="PROSITE-ProRule" id="PRU00723"/>
    </source>
</evidence>
<feature type="zinc finger region" description="C3H1-type" evidence="1">
    <location>
        <begin position="6"/>
        <end position="35"/>
    </location>
</feature>
<dbReference type="PANTHER" id="PTHR10026">
    <property type="entry name" value="CYCLIN"/>
    <property type="match status" value="1"/>
</dbReference>
<feature type="region of interest" description="Disordered" evidence="2">
    <location>
        <begin position="114"/>
        <end position="189"/>
    </location>
</feature>
<feature type="compositionally biased region" description="Basic and acidic residues" evidence="2">
    <location>
        <begin position="710"/>
        <end position="720"/>
    </location>
</feature>
<sequence length="833" mass="94132">MVYVDWEGYGICKFYMLGGRNSCQRAPCRWKHPPASEVCRLWDFRQAREDYVNEVKPPPPVSESQPEILVSGVKAHALQELPRYYSPEDRIAQLSQHDGANSLEEYFADAPPKAEQGLQTAPARQPKNTSTNDEKLDGSYQARTTNNMPKNANHEPLGKTNRLLPTPANSSSPLVEFPSANARTVRRRTEDVQVPVNHAHGMAEGDDTPPKKSRSWEKRHELEKLLVGKEKSSEVGTEQAGVQSTSSARDMPPPPLPPNKLSTIKTAVRPPPVPYRAETTDDVVDMGAIKRMSNGDPKPIGPHPSTITVSARYLTQNTIEKRLHPPSALDIQERSLAEAREDSVRLQGVTWLDNTRRALQLPIRTFTTACAYYHRFRLAHPNAAEYNWADAAAAALLASCKAEDTLKKSRDILAAAYNLKAGGGAQDPLSADDVVFEAPSRVVIGLERLMLESSGFDFRAKYPHALVVKICKSLSEDEEKRKVGEVAWTVATDLHRTFASLKQTTATMALACVELAAKLYAASTGREAMVEQVDAINLGKWSTTREEIMETSLDLLDLYTHHTASTILGTKYSLDDFLQIRLALNKESNTDSIARFTSAPERISATDTTTLSVANGHPTPVSPPQPGTQTQQQSQQVTNAPQMPGLPEGGGTLRFMLDPRFAADEKAEVAKFYTQEWEEYDEEIEVPLPKPPRSVARSRSRDRHSNRGSSRHERPADRSHPPPHRHARDSDRRNSIEDRRPPPVVDERRSIDQHRSREELRERDRERDRDRTRERERDRDYDRDFERDRYDRRERDRYDDRGRYDDRERYGRRSGGGGAGRYGGDEYRRRERR</sequence>
<organism evidence="4 5">
    <name type="scientific">Meristemomyces frigidus</name>
    <dbReference type="NCBI Taxonomy" id="1508187"/>
    <lineage>
        <taxon>Eukaryota</taxon>
        <taxon>Fungi</taxon>
        <taxon>Dikarya</taxon>
        <taxon>Ascomycota</taxon>
        <taxon>Pezizomycotina</taxon>
        <taxon>Dothideomycetes</taxon>
        <taxon>Dothideomycetidae</taxon>
        <taxon>Mycosphaerellales</taxon>
        <taxon>Teratosphaeriaceae</taxon>
        <taxon>Meristemomyces</taxon>
    </lineage>
</organism>
<feature type="compositionally biased region" description="Basic and acidic residues" evidence="2">
    <location>
        <begin position="823"/>
        <end position="833"/>
    </location>
</feature>
<feature type="compositionally biased region" description="Polar residues" evidence="2">
    <location>
        <begin position="234"/>
        <end position="248"/>
    </location>
</feature>
<dbReference type="EMBL" id="JAVRRL010000032">
    <property type="protein sequence ID" value="KAK5112263.1"/>
    <property type="molecule type" value="Genomic_DNA"/>
</dbReference>
<dbReference type="Proteomes" id="UP001310890">
    <property type="component" value="Unassembled WGS sequence"/>
</dbReference>
<evidence type="ECO:0000313" key="4">
    <source>
        <dbReference type="EMBL" id="KAK5112263.1"/>
    </source>
</evidence>
<feature type="region of interest" description="Disordered" evidence="2">
    <location>
        <begin position="595"/>
        <end position="654"/>
    </location>
</feature>
<feature type="region of interest" description="Disordered" evidence="2">
    <location>
        <begin position="197"/>
        <end position="216"/>
    </location>
</feature>
<dbReference type="GO" id="GO:0006357">
    <property type="term" value="P:regulation of transcription by RNA polymerase II"/>
    <property type="evidence" value="ECO:0007669"/>
    <property type="project" value="InterPro"/>
</dbReference>
<protein>
    <recommendedName>
        <fullName evidence="3">C3H1-type domain-containing protein</fullName>
    </recommendedName>
</protein>
<evidence type="ECO:0000313" key="5">
    <source>
        <dbReference type="Proteomes" id="UP001310890"/>
    </source>
</evidence>
<feature type="compositionally biased region" description="Low complexity" evidence="2">
    <location>
        <begin position="627"/>
        <end position="638"/>
    </location>
</feature>
<dbReference type="GO" id="GO:0008270">
    <property type="term" value="F:zinc ion binding"/>
    <property type="evidence" value="ECO:0007669"/>
    <property type="project" value="UniProtKB-KW"/>
</dbReference>
<feature type="compositionally biased region" description="Polar residues" evidence="2">
    <location>
        <begin position="141"/>
        <end position="150"/>
    </location>
</feature>
<dbReference type="Gene3D" id="1.10.472.10">
    <property type="entry name" value="Cyclin-like"/>
    <property type="match status" value="2"/>
</dbReference>
<evidence type="ECO:0000256" key="2">
    <source>
        <dbReference type="SAM" id="MobiDB-lite"/>
    </source>
</evidence>
<feature type="compositionally biased region" description="Basic residues" evidence="2">
    <location>
        <begin position="696"/>
        <end position="706"/>
    </location>
</feature>
<dbReference type="SUPFAM" id="SSF47954">
    <property type="entry name" value="Cyclin-like"/>
    <property type="match status" value="2"/>
</dbReference>
<comment type="caution">
    <text evidence="4">The sequence shown here is derived from an EMBL/GenBank/DDBJ whole genome shotgun (WGS) entry which is preliminary data.</text>
</comment>
<proteinExistence type="predicted"/>
<dbReference type="PROSITE" id="PS50103">
    <property type="entry name" value="ZF_C3H1"/>
    <property type="match status" value="1"/>
</dbReference>